<dbReference type="STRING" id="230819.A0A5C3KKT4"/>
<dbReference type="PROSITE" id="PS50865">
    <property type="entry name" value="ZF_MYND_2"/>
    <property type="match status" value="1"/>
</dbReference>
<dbReference type="Gene3D" id="6.10.140.2220">
    <property type="match status" value="1"/>
</dbReference>
<dbReference type="AlphaFoldDB" id="A0A5C3KKT4"/>
<keyword evidence="1" id="KW-0479">Metal-binding</keyword>
<dbReference type="GO" id="GO:0008270">
    <property type="term" value="F:zinc ion binding"/>
    <property type="evidence" value="ECO:0007669"/>
    <property type="project" value="UniProtKB-KW"/>
</dbReference>
<keyword evidence="3" id="KW-0862">Zinc</keyword>
<evidence type="ECO:0000313" key="8">
    <source>
        <dbReference type="Proteomes" id="UP000307440"/>
    </source>
</evidence>
<protein>
    <recommendedName>
        <fullName evidence="6">MYND-type domain-containing protein</fullName>
    </recommendedName>
</protein>
<feature type="domain" description="MYND-type" evidence="6">
    <location>
        <begin position="29"/>
        <end position="71"/>
    </location>
</feature>
<dbReference type="PROSITE" id="PS01360">
    <property type="entry name" value="ZF_MYND_1"/>
    <property type="match status" value="1"/>
</dbReference>
<dbReference type="InterPro" id="IPR002893">
    <property type="entry name" value="Znf_MYND"/>
</dbReference>
<dbReference type="SUPFAM" id="SSF144232">
    <property type="entry name" value="HIT/MYND zinc finger-like"/>
    <property type="match status" value="1"/>
</dbReference>
<dbReference type="Pfam" id="PF01753">
    <property type="entry name" value="zf-MYND"/>
    <property type="match status" value="1"/>
</dbReference>
<evidence type="ECO:0000259" key="6">
    <source>
        <dbReference type="PROSITE" id="PS50865"/>
    </source>
</evidence>
<evidence type="ECO:0000313" key="7">
    <source>
        <dbReference type="EMBL" id="TFK20961.1"/>
    </source>
</evidence>
<evidence type="ECO:0000256" key="5">
    <source>
        <dbReference type="SAM" id="MobiDB-lite"/>
    </source>
</evidence>
<evidence type="ECO:0000256" key="2">
    <source>
        <dbReference type="ARBA" id="ARBA00022771"/>
    </source>
</evidence>
<feature type="compositionally biased region" description="Polar residues" evidence="5">
    <location>
        <begin position="1"/>
        <end position="11"/>
    </location>
</feature>
<feature type="region of interest" description="Disordered" evidence="5">
    <location>
        <begin position="1"/>
        <end position="23"/>
    </location>
</feature>
<reference evidence="7 8" key="1">
    <citation type="journal article" date="2019" name="Nat. Ecol. Evol.">
        <title>Megaphylogeny resolves global patterns of mushroom evolution.</title>
        <authorList>
            <person name="Varga T."/>
            <person name="Krizsan K."/>
            <person name="Foldi C."/>
            <person name="Dima B."/>
            <person name="Sanchez-Garcia M."/>
            <person name="Sanchez-Ramirez S."/>
            <person name="Szollosi G.J."/>
            <person name="Szarkandi J.G."/>
            <person name="Papp V."/>
            <person name="Albert L."/>
            <person name="Andreopoulos W."/>
            <person name="Angelini C."/>
            <person name="Antonin V."/>
            <person name="Barry K.W."/>
            <person name="Bougher N.L."/>
            <person name="Buchanan P."/>
            <person name="Buyck B."/>
            <person name="Bense V."/>
            <person name="Catcheside P."/>
            <person name="Chovatia M."/>
            <person name="Cooper J."/>
            <person name="Damon W."/>
            <person name="Desjardin D."/>
            <person name="Finy P."/>
            <person name="Geml J."/>
            <person name="Haridas S."/>
            <person name="Hughes K."/>
            <person name="Justo A."/>
            <person name="Karasinski D."/>
            <person name="Kautmanova I."/>
            <person name="Kiss B."/>
            <person name="Kocsube S."/>
            <person name="Kotiranta H."/>
            <person name="LaButti K.M."/>
            <person name="Lechner B.E."/>
            <person name="Liimatainen K."/>
            <person name="Lipzen A."/>
            <person name="Lukacs Z."/>
            <person name="Mihaltcheva S."/>
            <person name="Morgado L.N."/>
            <person name="Niskanen T."/>
            <person name="Noordeloos M.E."/>
            <person name="Ohm R.A."/>
            <person name="Ortiz-Santana B."/>
            <person name="Ovrebo C."/>
            <person name="Racz N."/>
            <person name="Riley R."/>
            <person name="Savchenko A."/>
            <person name="Shiryaev A."/>
            <person name="Soop K."/>
            <person name="Spirin V."/>
            <person name="Szebenyi C."/>
            <person name="Tomsovsky M."/>
            <person name="Tulloss R.E."/>
            <person name="Uehling J."/>
            <person name="Grigoriev I.V."/>
            <person name="Vagvolgyi C."/>
            <person name="Papp T."/>
            <person name="Martin F.M."/>
            <person name="Miettinen O."/>
            <person name="Hibbett D.S."/>
            <person name="Nagy L.G."/>
        </authorList>
    </citation>
    <scope>NUCLEOTIDE SEQUENCE [LARGE SCALE GENOMIC DNA]</scope>
    <source>
        <strain evidence="7 8">CBS 121175</strain>
    </source>
</reference>
<evidence type="ECO:0000256" key="3">
    <source>
        <dbReference type="ARBA" id="ARBA00022833"/>
    </source>
</evidence>
<proteinExistence type="predicted"/>
<organism evidence="7 8">
    <name type="scientific">Coprinopsis marcescibilis</name>
    <name type="common">Agaric fungus</name>
    <name type="synonym">Psathyrella marcescibilis</name>
    <dbReference type="NCBI Taxonomy" id="230819"/>
    <lineage>
        <taxon>Eukaryota</taxon>
        <taxon>Fungi</taxon>
        <taxon>Dikarya</taxon>
        <taxon>Basidiomycota</taxon>
        <taxon>Agaricomycotina</taxon>
        <taxon>Agaricomycetes</taxon>
        <taxon>Agaricomycetidae</taxon>
        <taxon>Agaricales</taxon>
        <taxon>Agaricineae</taxon>
        <taxon>Psathyrellaceae</taxon>
        <taxon>Coprinopsis</taxon>
    </lineage>
</organism>
<evidence type="ECO:0000256" key="4">
    <source>
        <dbReference type="PROSITE-ProRule" id="PRU00134"/>
    </source>
</evidence>
<dbReference type="Proteomes" id="UP000307440">
    <property type="component" value="Unassembled WGS sequence"/>
</dbReference>
<keyword evidence="8" id="KW-1185">Reference proteome</keyword>
<accession>A0A5C3KKT4</accession>
<gene>
    <name evidence="7" type="ORF">FA15DRAFT_100458</name>
</gene>
<sequence length="239" mass="26482">MSANSSSNQPGKTEKDPHFKGQSRVLKQCHWCSKKEEPGIKSFQACGQCKEVIYCSKECQRASWPFHKTACQINAKAKKSGPLSESGTAKQVAAFKKWHSLHLDSLKHAIVCALNLGKDPNNLSNGIVLVQVEPKPNQKDLPPKRQFTIVGGHTFTMEEAYIMLAAQGGKPILDSCKRESEHMRKKGGIGLSPVLMMMGDVCDIVKVILPKPADATRMQKENDWGQQWALHLAYAVEQD</sequence>
<name>A0A5C3KKT4_COPMA</name>
<keyword evidence="2 4" id="KW-0863">Zinc-finger</keyword>
<dbReference type="OrthoDB" id="5231159at2759"/>
<dbReference type="EMBL" id="ML210282">
    <property type="protein sequence ID" value="TFK20961.1"/>
    <property type="molecule type" value="Genomic_DNA"/>
</dbReference>
<evidence type="ECO:0000256" key="1">
    <source>
        <dbReference type="ARBA" id="ARBA00022723"/>
    </source>
</evidence>